<keyword evidence="1" id="KW-0472">Membrane</keyword>
<dbReference type="AlphaFoldDB" id="A0A1X7GHN5"/>
<dbReference type="EMBL" id="FXAH01000016">
    <property type="protein sequence ID" value="SMF69980.1"/>
    <property type="molecule type" value="Genomic_DNA"/>
</dbReference>
<sequence length="423" mass="43997">MTRPSLLLSGFYASVTLLTLLDYAVVTAIVWMSLAVTHSTVPLGLVLCLSVALPFAFERLMLRQRWQLSMKRLMEVRIAVFLAVALLAAAGIAGRLAGFLLLALAVGIVDFLTVSVFESRNAQCVVEGRISANHAARGMQTAVQLGGFGGAFLGGKLFELLGGSDFLSVAGAVIAAVSLLLRLSNSEALGTAKRPAIDTAHHTAAAKETPANTAPGGSVGLQWGRNPVTALLLGLGLIGFHIGAFNSMLPLTYREVNGWDATAFGLASAVAGLGAFLAASVSGLPGNRIIVAALLVAADAMLVYSGRYELSCAAAFVLGFLTNLLRIHLRERLIALARTPDDASWIGSRSAYAALSLQALSPLLLSLLASNAVLSPTASRWLLVACGTAVLAGMSVMDIFFGASRTGSVTLRTDSTEAEATLK</sequence>
<organism evidence="2 3">
    <name type="scientific">Trinickia caryophylli</name>
    <name type="common">Paraburkholderia caryophylli</name>
    <dbReference type="NCBI Taxonomy" id="28094"/>
    <lineage>
        <taxon>Bacteria</taxon>
        <taxon>Pseudomonadati</taxon>
        <taxon>Pseudomonadota</taxon>
        <taxon>Betaproteobacteria</taxon>
        <taxon>Burkholderiales</taxon>
        <taxon>Burkholderiaceae</taxon>
        <taxon>Trinickia</taxon>
    </lineage>
</organism>
<dbReference type="STRING" id="28094.SAMN06295900_1169"/>
<protein>
    <recommendedName>
        <fullName evidence="4">Major Facilitator Superfamily protein</fullName>
    </recommendedName>
</protein>
<dbReference type="InterPro" id="IPR036259">
    <property type="entry name" value="MFS_trans_sf"/>
</dbReference>
<dbReference type="Proteomes" id="UP000192911">
    <property type="component" value="Unassembled WGS sequence"/>
</dbReference>
<proteinExistence type="predicted"/>
<dbReference type="OrthoDB" id="8582746at2"/>
<feature type="transmembrane region" description="Helical" evidence="1">
    <location>
        <begin position="78"/>
        <end position="109"/>
    </location>
</feature>
<feature type="transmembrane region" description="Helical" evidence="1">
    <location>
        <begin position="166"/>
        <end position="184"/>
    </location>
</feature>
<dbReference type="GeneID" id="95551995"/>
<feature type="transmembrane region" description="Helical" evidence="1">
    <location>
        <begin position="40"/>
        <end position="57"/>
    </location>
</feature>
<dbReference type="RefSeq" id="WP_085229768.1">
    <property type="nucleotide sequence ID" value="NZ_BSQD01000014.1"/>
</dbReference>
<keyword evidence="1" id="KW-0812">Transmembrane</keyword>
<dbReference type="SUPFAM" id="SSF103473">
    <property type="entry name" value="MFS general substrate transporter"/>
    <property type="match status" value="1"/>
</dbReference>
<reference evidence="3" key="1">
    <citation type="submission" date="2017-04" db="EMBL/GenBank/DDBJ databases">
        <authorList>
            <person name="Varghese N."/>
            <person name="Submissions S."/>
        </authorList>
    </citation>
    <scope>NUCLEOTIDE SEQUENCE [LARGE SCALE GENOMIC DNA]</scope>
    <source>
        <strain evidence="3">Ballard 720</strain>
    </source>
</reference>
<evidence type="ECO:0000313" key="2">
    <source>
        <dbReference type="EMBL" id="SMF69980.1"/>
    </source>
</evidence>
<feature type="transmembrane region" description="Helical" evidence="1">
    <location>
        <begin position="289"/>
        <end position="307"/>
    </location>
</feature>
<feature type="transmembrane region" description="Helical" evidence="1">
    <location>
        <begin position="228"/>
        <end position="249"/>
    </location>
</feature>
<evidence type="ECO:0000256" key="1">
    <source>
        <dbReference type="SAM" id="Phobius"/>
    </source>
</evidence>
<evidence type="ECO:0000313" key="3">
    <source>
        <dbReference type="Proteomes" id="UP000192911"/>
    </source>
</evidence>
<gene>
    <name evidence="2" type="ORF">SAMN06295900_1169</name>
</gene>
<evidence type="ECO:0008006" key="4">
    <source>
        <dbReference type="Google" id="ProtNLM"/>
    </source>
</evidence>
<feature type="transmembrane region" description="Helical" evidence="1">
    <location>
        <begin position="12"/>
        <end position="34"/>
    </location>
</feature>
<feature type="transmembrane region" description="Helical" evidence="1">
    <location>
        <begin position="381"/>
        <end position="403"/>
    </location>
</feature>
<feature type="transmembrane region" description="Helical" evidence="1">
    <location>
        <begin position="261"/>
        <end position="282"/>
    </location>
</feature>
<feature type="transmembrane region" description="Helical" evidence="1">
    <location>
        <begin position="350"/>
        <end position="369"/>
    </location>
</feature>
<accession>A0A1X7GHN5</accession>
<name>A0A1X7GHN5_TRICW</name>
<keyword evidence="3" id="KW-1185">Reference proteome</keyword>
<keyword evidence="1" id="KW-1133">Transmembrane helix</keyword>